<feature type="transmembrane region" description="Helical" evidence="4">
    <location>
        <begin position="299"/>
        <end position="319"/>
    </location>
</feature>
<dbReference type="PANTHER" id="PTHR43280">
    <property type="entry name" value="ARAC-FAMILY TRANSCRIPTIONAL REGULATOR"/>
    <property type="match status" value="1"/>
</dbReference>
<dbReference type="Gene3D" id="1.10.10.60">
    <property type="entry name" value="Homeodomain-like"/>
    <property type="match status" value="2"/>
</dbReference>
<dbReference type="Proteomes" id="UP000250369">
    <property type="component" value="Unassembled WGS sequence"/>
</dbReference>
<dbReference type="OrthoDB" id="2647723at2"/>
<evidence type="ECO:0000313" key="6">
    <source>
        <dbReference type="EMBL" id="RAV22523.1"/>
    </source>
</evidence>
<evidence type="ECO:0000256" key="4">
    <source>
        <dbReference type="SAM" id="Phobius"/>
    </source>
</evidence>
<keyword evidence="4" id="KW-0812">Transmembrane</keyword>
<keyword evidence="7" id="KW-1185">Reference proteome</keyword>
<dbReference type="Pfam" id="PF12833">
    <property type="entry name" value="HTH_18"/>
    <property type="match status" value="1"/>
</dbReference>
<keyword evidence="4" id="KW-1133">Transmembrane helix</keyword>
<dbReference type="AlphaFoldDB" id="A0A329MV32"/>
<dbReference type="PROSITE" id="PS01124">
    <property type="entry name" value="HTH_ARAC_FAMILY_2"/>
    <property type="match status" value="1"/>
</dbReference>
<dbReference type="InterPro" id="IPR009057">
    <property type="entry name" value="Homeodomain-like_sf"/>
</dbReference>
<evidence type="ECO:0000313" key="7">
    <source>
        <dbReference type="Proteomes" id="UP000250369"/>
    </source>
</evidence>
<dbReference type="PROSITE" id="PS00041">
    <property type="entry name" value="HTH_ARAC_FAMILY_1"/>
    <property type="match status" value="1"/>
</dbReference>
<feature type="domain" description="HTH araC/xylS-type" evidence="5">
    <location>
        <begin position="655"/>
        <end position="753"/>
    </location>
</feature>
<feature type="transmembrane region" description="Helical" evidence="4">
    <location>
        <begin position="20"/>
        <end position="40"/>
    </location>
</feature>
<name>A0A329MV32_9BACL</name>
<keyword evidence="1" id="KW-0805">Transcription regulation</keyword>
<proteinExistence type="predicted"/>
<reference evidence="6 7" key="1">
    <citation type="journal article" date="2009" name="Int. J. Syst. Evol. Microbiol.">
        <title>Paenibacillus contaminans sp. nov., isolated from a contaminated laboratory plate.</title>
        <authorList>
            <person name="Chou J.H."/>
            <person name="Lee J.H."/>
            <person name="Lin M.C."/>
            <person name="Chang P.S."/>
            <person name="Arun A.B."/>
            <person name="Young C.C."/>
            <person name="Chen W.M."/>
        </authorList>
    </citation>
    <scope>NUCLEOTIDE SEQUENCE [LARGE SCALE GENOMIC DNA]</scope>
    <source>
        <strain evidence="6 7">CKOBP-6</strain>
    </source>
</reference>
<gene>
    <name evidence="6" type="ORF">DQG23_06195</name>
</gene>
<comment type="caution">
    <text evidence="6">The sequence shown here is derived from an EMBL/GenBank/DDBJ whole genome shotgun (WGS) entry which is preliminary data.</text>
</comment>
<evidence type="ECO:0000256" key="3">
    <source>
        <dbReference type="ARBA" id="ARBA00023163"/>
    </source>
</evidence>
<evidence type="ECO:0000256" key="2">
    <source>
        <dbReference type="ARBA" id="ARBA00023125"/>
    </source>
</evidence>
<dbReference type="GO" id="GO:0003700">
    <property type="term" value="F:DNA-binding transcription factor activity"/>
    <property type="evidence" value="ECO:0007669"/>
    <property type="project" value="InterPro"/>
</dbReference>
<keyword evidence="2" id="KW-0238">DNA-binding</keyword>
<protein>
    <recommendedName>
        <fullName evidence="5">HTH araC/xylS-type domain-containing protein</fullName>
    </recommendedName>
</protein>
<dbReference type="Gene3D" id="6.10.340.10">
    <property type="match status" value="1"/>
</dbReference>
<dbReference type="SUPFAM" id="SSF46689">
    <property type="entry name" value="Homeodomain-like"/>
    <property type="match status" value="2"/>
</dbReference>
<keyword evidence="4" id="KW-0472">Membrane</keyword>
<accession>A0A329MV32</accession>
<keyword evidence="3" id="KW-0804">Transcription</keyword>
<evidence type="ECO:0000259" key="5">
    <source>
        <dbReference type="PROSITE" id="PS01124"/>
    </source>
</evidence>
<dbReference type="RefSeq" id="WP_113029929.1">
    <property type="nucleotide sequence ID" value="NZ_QMFB01000002.1"/>
</dbReference>
<sequence>MWKRPYTFLKNNSLFHRLMLSFLLIIILQVSFNFLSFSYFKTGIRDEIVKYNSLNLNNTVESYEKQFQLIENLIVGLYFDDKMTVLQKDNSAKNFMSVNQFSQDLLRMTSNPMLNLENIVIYFNDSSITVDKDGGGIAAETFNNAYISMDYNQAFWQEQFRQSYRYRIFPAAEFRMLSTDQKVVPRGKLFPIVFKNSVNNQVYLIAFLNADKAFAAFHHSINENFYIVDGQGNTVYANNPAKQPEHADLLAFAAAGEGNSSKNNDYFFYKKGSESGLTYINVIPNENITAQVRRMNTELLLILGFVVLISIVISIVLSAKFNSPIRKIVESIQKRNPNNPVPAGIREFTIIGDTIGSMIQTAQHTSTDLRKKDSLLKNYGYINKLKNIYSSQHDVHEDLLEMDKPFYLIIFSLSFTKAFQQLPDADQKKASLYISEFIQLQFSKSFDDPVTMQIEKQMILSLIFSDTEQQQTKLTGALEQLRTIFDRDRAYCFLTIAVHPVLRSSSEFTTAYEETLEMLQQRELNADTQIITKPMPESFHPLIPVSLEQEFYVHLQAGNESTVMDHMKRMLLLLDKNNANVYQFTQFSRETVSRTIKTLSAANADISGLLGTESPYQKLKECATVDEYAQFFGDFLKQSIALIHEKKSGQDPLKDSILEYLSRHFGEEVSLESIAGRFNLSSGYLSIYFKEKTGTNFVQYLNELRITKAKELLLSTNMKMLDIGTQVGVPNANSFIRLFKKVTGFPPGEYRRMHSMEEESD</sequence>
<dbReference type="EMBL" id="QMFB01000002">
    <property type="protein sequence ID" value="RAV22523.1"/>
    <property type="molecule type" value="Genomic_DNA"/>
</dbReference>
<dbReference type="PANTHER" id="PTHR43280:SF2">
    <property type="entry name" value="HTH-TYPE TRANSCRIPTIONAL REGULATOR EXSA"/>
    <property type="match status" value="1"/>
</dbReference>
<dbReference type="InterPro" id="IPR018062">
    <property type="entry name" value="HTH_AraC-typ_CS"/>
</dbReference>
<dbReference type="GO" id="GO:0043565">
    <property type="term" value="F:sequence-specific DNA binding"/>
    <property type="evidence" value="ECO:0007669"/>
    <property type="project" value="InterPro"/>
</dbReference>
<organism evidence="6 7">
    <name type="scientific">Paenibacillus contaminans</name>
    <dbReference type="NCBI Taxonomy" id="450362"/>
    <lineage>
        <taxon>Bacteria</taxon>
        <taxon>Bacillati</taxon>
        <taxon>Bacillota</taxon>
        <taxon>Bacilli</taxon>
        <taxon>Bacillales</taxon>
        <taxon>Paenibacillaceae</taxon>
        <taxon>Paenibacillus</taxon>
    </lineage>
</organism>
<dbReference type="SMART" id="SM00342">
    <property type="entry name" value="HTH_ARAC"/>
    <property type="match status" value="1"/>
</dbReference>
<dbReference type="InterPro" id="IPR018060">
    <property type="entry name" value="HTH_AraC"/>
</dbReference>
<evidence type="ECO:0000256" key="1">
    <source>
        <dbReference type="ARBA" id="ARBA00023015"/>
    </source>
</evidence>